<dbReference type="CDD" id="cd06849">
    <property type="entry name" value="lipoyl_domain"/>
    <property type="match status" value="1"/>
</dbReference>
<dbReference type="SUPFAM" id="SSF53474">
    <property type="entry name" value="alpha/beta-Hydrolases"/>
    <property type="match status" value="1"/>
</dbReference>
<dbReference type="PROSITE" id="PS50968">
    <property type="entry name" value="BIOTINYL_LIPOYL"/>
    <property type="match status" value="1"/>
</dbReference>
<reference evidence="5" key="1">
    <citation type="submission" date="2018-05" db="EMBL/GenBank/DDBJ databases">
        <title>Azospirillum thermophila sp. nov., a novel isolated from hot spring.</title>
        <authorList>
            <person name="Zhao Z."/>
        </authorList>
    </citation>
    <scope>NUCLEOTIDE SEQUENCE [LARGE SCALE GENOMIC DNA]</scope>
    <source>
        <strain evidence="5">CFH 70021</strain>
        <plasmid evidence="5">unnamed2</plasmid>
    </source>
</reference>
<proteinExistence type="predicted"/>
<dbReference type="PANTHER" id="PTHR46438:SF11">
    <property type="entry name" value="LIPASE-RELATED"/>
    <property type="match status" value="1"/>
</dbReference>
<evidence type="ECO:0000313" key="4">
    <source>
        <dbReference type="EMBL" id="AWK89446.1"/>
    </source>
</evidence>
<dbReference type="PANTHER" id="PTHR46438">
    <property type="entry name" value="ALPHA/BETA-HYDROLASES SUPERFAMILY PROTEIN"/>
    <property type="match status" value="1"/>
</dbReference>
<organism evidence="4 5">
    <name type="scientific">Azospirillum thermophilum</name>
    <dbReference type="NCBI Taxonomy" id="2202148"/>
    <lineage>
        <taxon>Bacteria</taxon>
        <taxon>Pseudomonadati</taxon>
        <taxon>Pseudomonadota</taxon>
        <taxon>Alphaproteobacteria</taxon>
        <taxon>Rhodospirillales</taxon>
        <taxon>Azospirillaceae</taxon>
        <taxon>Azospirillum</taxon>
    </lineage>
</organism>
<keyword evidence="5" id="KW-1185">Reference proteome</keyword>
<dbReference type="Proteomes" id="UP000245629">
    <property type="component" value="Plasmid unnamed2"/>
</dbReference>
<dbReference type="PROSITE" id="PS00189">
    <property type="entry name" value="LIPOYL"/>
    <property type="match status" value="1"/>
</dbReference>
<dbReference type="AlphaFoldDB" id="A0A2S2CY82"/>
<dbReference type="InterPro" id="IPR029058">
    <property type="entry name" value="AB_hydrolase_fold"/>
</dbReference>
<dbReference type="InterPro" id="IPR011053">
    <property type="entry name" value="Single_hybrid_motif"/>
</dbReference>
<evidence type="ECO:0000313" key="5">
    <source>
        <dbReference type="Proteomes" id="UP000245629"/>
    </source>
</evidence>
<comment type="cofactor">
    <cofactor evidence="1">
        <name>(R)-lipoate</name>
        <dbReference type="ChEBI" id="CHEBI:83088"/>
    </cofactor>
</comment>
<evidence type="ECO:0000256" key="2">
    <source>
        <dbReference type="ARBA" id="ARBA00022823"/>
    </source>
</evidence>
<dbReference type="InterPro" id="IPR000073">
    <property type="entry name" value="AB_hydrolase_1"/>
</dbReference>
<protein>
    <submittedName>
        <fullName evidence="4">Acetoin dehydrogenase dihydrolipoyllysine-residue acetyltransferase subunit</fullName>
    </submittedName>
</protein>
<dbReference type="InterPro" id="IPR000089">
    <property type="entry name" value="Biotin_lipoyl"/>
</dbReference>
<name>A0A2S2CY82_9PROT</name>
<dbReference type="Gene3D" id="2.40.50.100">
    <property type="match status" value="1"/>
</dbReference>
<dbReference type="NCBIfam" id="NF011457">
    <property type="entry name" value="PRK14875.1"/>
    <property type="match status" value="1"/>
</dbReference>
<dbReference type="Gene3D" id="3.40.50.1820">
    <property type="entry name" value="alpha/beta hydrolase"/>
    <property type="match status" value="1"/>
</dbReference>
<dbReference type="SUPFAM" id="SSF51230">
    <property type="entry name" value="Single hybrid motif"/>
    <property type="match status" value="1"/>
</dbReference>
<gene>
    <name evidence="4" type="ORF">DEW08_25810</name>
</gene>
<dbReference type="Pfam" id="PF00364">
    <property type="entry name" value="Biotin_lipoyl"/>
    <property type="match status" value="1"/>
</dbReference>
<dbReference type="GO" id="GO:0016740">
    <property type="term" value="F:transferase activity"/>
    <property type="evidence" value="ECO:0007669"/>
    <property type="project" value="UniProtKB-KW"/>
</dbReference>
<dbReference type="OrthoDB" id="9804723at2"/>
<feature type="domain" description="Lipoyl-binding" evidence="3">
    <location>
        <begin position="8"/>
        <end position="83"/>
    </location>
</feature>
<keyword evidence="2" id="KW-0450">Lipoyl</keyword>
<evidence type="ECO:0000256" key="1">
    <source>
        <dbReference type="ARBA" id="ARBA00001938"/>
    </source>
</evidence>
<dbReference type="Pfam" id="PF00561">
    <property type="entry name" value="Abhydrolase_1"/>
    <property type="match status" value="1"/>
</dbReference>
<sequence length="377" mass="39755">MSLSNERIKPIVMPKWGLSMSEGKVTGWLKQPGATVKLGDDLLEVETDKITNVVEAGETGILRRVLGEEGNIYPVKALIAVLSEPDVPDEEIDAFIAGYAAPSGDEDGEGADAGPRYEFVETAAGSIRYARRGEGEPTVLLVHGFGGDLDNWLFTIDALAETATVYALDLPGHGQSAKSLADPSLSGLSRAVLDFMDAVGIGRAHLVGHSMGGAVAMRTALDARDRVGSLSLICSAGLGEEVNRDYIDGFVKASSRRDLKPVLEILFADPGLVSRQMVDDLLKYKRLDGVDGALRALSGALFEGGRQADRLAGELAETGIPILVVWGEKDRVIPAAHAAGLGSAARVEVIPNAGHMVQMEAAGKVNALVKDHIAEAI</sequence>
<dbReference type="RefSeq" id="WP_109332746.1">
    <property type="nucleotide sequence ID" value="NZ_CP029357.1"/>
</dbReference>
<dbReference type="EMBL" id="CP029357">
    <property type="protein sequence ID" value="AWK89446.1"/>
    <property type="molecule type" value="Genomic_DNA"/>
</dbReference>
<dbReference type="InterPro" id="IPR003016">
    <property type="entry name" value="2-oxoA_DH_lipoyl-BS"/>
</dbReference>
<keyword evidence="4" id="KW-0614">Plasmid</keyword>
<geneLocation type="plasmid" evidence="4 5">
    <name>unnamed2</name>
</geneLocation>
<dbReference type="PRINTS" id="PR00111">
    <property type="entry name" value="ABHYDROLASE"/>
</dbReference>
<keyword evidence="4" id="KW-0808">Transferase</keyword>
<dbReference type="KEGG" id="azz:DEW08_25810"/>
<accession>A0A2S2CY82</accession>
<evidence type="ECO:0000259" key="3">
    <source>
        <dbReference type="PROSITE" id="PS50968"/>
    </source>
</evidence>